<keyword evidence="3" id="KW-1185">Reference proteome</keyword>
<evidence type="ECO:0000313" key="2">
    <source>
        <dbReference type="EMBL" id="CAJ1964203.1"/>
    </source>
</evidence>
<proteinExistence type="predicted"/>
<reference evidence="2" key="1">
    <citation type="submission" date="2023-08" db="EMBL/GenBank/DDBJ databases">
        <authorList>
            <person name="Audoor S."/>
            <person name="Bilcke G."/>
        </authorList>
    </citation>
    <scope>NUCLEOTIDE SEQUENCE</scope>
</reference>
<name>A0AAD2G617_9STRA</name>
<dbReference type="AlphaFoldDB" id="A0AAD2G617"/>
<feature type="region of interest" description="Disordered" evidence="1">
    <location>
        <begin position="1"/>
        <end position="29"/>
    </location>
</feature>
<sequence>MPSTTPADNSFVTPSKTVDFSGENPEETGNTVDENVAAALPPVVHDKFTKPEALLITKIVFNKENPTKPMFDALQTFFDHIGVEKPSYLEGQDVDDLLSHGEDALPDGGLIRGVITGRLKKFLLYASAPSVVIDPSLTYHKIVQFSIDQAKKNMPTTPIDLTKAIGERQGMKFRCPEVEPFSGESTVYWPWTSKDASSQGFYAIAKALNDGTASHIADEVKEKRGQTVAYDLYQQLLETYKSPEDQAHFVMYAIDELTSIKLTHEVTVPDFISNWRSNSTRLRKSNQSLATSHVFLLKAIVSDTYSDMRCYIVKYPLASIDKYLKQLRSHSKTQALIDEDSPVLNDGAVVARRGATNKSYKKRTGVKFDKDYSKEYPKWHIPQFPIGWDKSFPNGLFKRMLTWRDTCHGTNLQPGKIDREFGMRPKYIGVKRKDRRGATKDGEDGDEGPSDAQPNKSGKQWLIQSYYKKLRTDCPGKTSQAHVTITEW</sequence>
<gene>
    <name evidence="2" type="ORF">CYCCA115_LOCUS20520</name>
</gene>
<protein>
    <submittedName>
        <fullName evidence="2">Uncharacterized protein</fullName>
    </submittedName>
</protein>
<organism evidence="2 3">
    <name type="scientific">Cylindrotheca closterium</name>
    <dbReference type="NCBI Taxonomy" id="2856"/>
    <lineage>
        <taxon>Eukaryota</taxon>
        <taxon>Sar</taxon>
        <taxon>Stramenopiles</taxon>
        <taxon>Ochrophyta</taxon>
        <taxon>Bacillariophyta</taxon>
        <taxon>Bacillariophyceae</taxon>
        <taxon>Bacillariophycidae</taxon>
        <taxon>Bacillariales</taxon>
        <taxon>Bacillariaceae</taxon>
        <taxon>Cylindrotheca</taxon>
    </lineage>
</organism>
<feature type="region of interest" description="Disordered" evidence="1">
    <location>
        <begin position="428"/>
        <end position="459"/>
    </location>
</feature>
<dbReference type="EMBL" id="CAKOGP040002179">
    <property type="protein sequence ID" value="CAJ1964203.1"/>
    <property type="molecule type" value="Genomic_DNA"/>
</dbReference>
<feature type="compositionally biased region" description="Polar residues" evidence="1">
    <location>
        <begin position="1"/>
        <end position="18"/>
    </location>
</feature>
<accession>A0AAD2G617</accession>
<comment type="caution">
    <text evidence="2">The sequence shown here is derived from an EMBL/GenBank/DDBJ whole genome shotgun (WGS) entry which is preliminary data.</text>
</comment>
<evidence type="ECO:0000313" key="3">
    <source>
        <dbReference type="Proteomes" id="UP001295423"/>
    </source>
</evidence>
<dbReference type="Proteomes" id="UP001295423">
    <property type="component" value="Unassembled WGS sequence"/>
</dbReference>
<evidence type="ECO:0000256" key="1">
    <source>
        <dbReference type="SAM" id="MobiDB-lite"/>
    </source>
</evidence>